<proteinExistence type="predicted"/>
<dbReference type="EMBL" id="HBUE01259673">
    <property type="protein sequence ID" value="CAG6558435.1"/>
    <property type="molecule type" value="Transcribed_RNA"/>
</dbReference>
<sequence length="159" mass="18826">MFCPRSFLLEYYVCELPKQRDSIAKMLILIMLGPRISPLDLLESKKTKSLTIAKGPPQVKQFLTGLPECGRHGFVKRRFLSVTFLYLSIRFFLYVYPFLRDRHRWRWKITPFIAQLCFEIQLMVQVVSFPERHLIFFVTISFLGLRKTSNKTTEHSAFN</sequence>
<keyword evidence="1" id="KW-0812">Transmembrane</keyword>
<dbReference type="EMBL" id="HBUE01259670">
    <property type="protein sequence ID" value="CAG6558434.1"/>
    <property type="molecule type" value="Transcribed_RNA"/>
</dbReference>
<evidence type="ECO:0000313" key="2">
    <source>
        <dbReference type="EMBL" id="CAG6483785.1"/>
    </source>
</evidence>
<reference evidence="2" key="1">
    <citation type="submission" date="2021-05" db="EMBL/GenBank/DDBJ databases">
        <authorList>
            <person name="Alioto T."/>
            <person name="Alioto T."/>
            <person name="Gomez Garrido J."/>
        </authorList>
    </citation>
    <scope>NUCLEOTIDE SEQUENCE</scope>
</reference>
<organism evidence="2">
    <name type="scientific">Culex pipiens</name>
    <name type="common">House mosquito</name>
    <dbReference type="NCBI Taxonomy" id="7175"/>
    <lineage>
        <taxon>Eukaryota</taxon>
        <taxon>Metazoa</taxon>
        <taxon>Ecdysozoa</taxon>
        <taxon>Arthropoda</taxon>
        <taxon>Hexapoda</taxon>
        <taxon>Insecta</taxon>
        <taxon>Pterygota</taxon>
        <taxon>Neoptera</taxon>
        <taxon>Endopterygota</taxon>
        <taxon>Diptera</taxon>
        <taxon>Nematocera</taxon>
        <taxon>Culicoidea</taxon>
        <taxon>Culicidae</taxon>
        <taxon>Culicinae</taxon>
        <taxon>Culicini</taxon>
        <taxon>Culex</taxon>
        <taxon>Culex</taxon>
    </lineage>
</organism>
<keyword evidence="1" id="KW-1133">Transmembrane helix</keyword>
<name>A0A8D8BYR0_CULPI</name>
<dbReference type="EMBL" id="HBUE01154621">
    <property type="protein sequence ID" value="CAG6507106.1"/>
    <property type="molecule type" value="Transcribed_RNA"/>
</dbReference>
<dbReference type="EMBL" id="HBUE01097754">
    <property type="protein sequence ID" value="CAG6483785.1"/>
    <property type="molecule type" value="Transcribed_RNA"/>
</dbReference>
<dbReference type="EMBL" id="HBUE01154618">
    <property type="protein sequence ID" value="CAG6507105.1"/>
    <property type="molecule type" value="Transcribed_RNA"/>
</dbReference>
<keyword evidence="1" id="KW-0472">Membrane</keyword>
<evidence type="ECO:0000256" key="1">
    <source>
        <dbReference type="SAM" id="Phobius"/>
    </source>
</evidence>
<protein>
    <submittedName>
        <fullName evidence="2">(northern house mosquito) hypothetical protein</fullName>
    </submittedName>
</protein>
<dbReference type="AlphaFoldDB" id="A0A8D8BYR0"/>
<accession>A0A8D8BYR0</accession>
<feature type="transmembrane region" description="Helical" evidence="1">
    <location>
        <begin position="79"/>
        <end position="99"/>
    </location>
</feature>